<dbReference type="AlphaFoldDB" id="A0AAW2ZK66"/>
<dbReference type="InterPro" id="IPR005955">
    <property type="entry name" value="GST_Zeta"/>
</dbReference>
<dbReference type="EMBL" id="JAOPGA020001528">
    <property type="protein sequence ID" value="KAL0489195.1"/>
    <property type="molecule type" value="Genomic_DNA"/>
</dbReference>
<dbReference type="NCBIfam" id="TIGR01262">
    <property type="entry name" value="maiA"/>
    <property type="match status" value="1"/>
</dbReference>
<reference evidence="4 5" key="1">
    <citation type="submission" date="2024-03" db="EMBL/GenBank/DDBJ databases">
        <title>The Acrasis kona genome and developmental transcriptomes reveal deep origins of eukaryotic multicellular pathways.</title>
        <authorList>
            <person name="Sheikh S."/>
            <person name="Fu C.-J."/>
            <person name="Brown M.W."/>
            <person name="Baldauf S.L."/>
        </authorList>
    </citation>
    <scope>NUCLEOTIDE SEQUENCE [LARGE SCALE GENOMIC DNA]</scope>
    <source>
        <strain evidence="4 5">ATCC MYA-3509</strain>
    </source>
</reference>
<feature type="domain" description="GST C-terminal" evidence="3">
    <location>
        <begin position="93"/>
        <end position="219"/>
    </location>
</feature>
<dbReference type="InterPro" id="IPR034330">
    <property type="entry name" value="GST_Zeta_C"/>
</dbReference>
<dbReference type="GO" id="GO:0006749">
    <property type="term" value="P:glutathione metabolic process"/>
    <property type="evidence" value="ECO:0007669"/>
    <property type="project" value="TreeGrafter"/>
</dbReference>
<protein>
    <submittedName>
        <fullName evidence="4">Maleylacetoacetate isomerase GSTZ</fullName>
    </submittedName>
</protein>
<dbReference type="InterPro" id="IPR034333">
    <property type="entry name" value="GST_Zeta_N"/>
</dbReference>
<accession>A0AAW2ZK66</accession>
<gene>
    <name evidence="4" type="ORF">AKO1_013718</name>
</gene>
<dbReference type="InterPro" id="IPR004045">
    <property type="entry name" value="Glutathione_S-Trfase_N"/>
</dbReference>
<dbReference type="PANTHER" id="PTHR42673:SF4">
    <property type="entry name" value="MALEYLACETOACETATE ISOMERASE"/>
    <property type="match status" value="1"/>
</dbReference>
<evidence type="ECO:0000313" key="4">
    <source>
        <dbReference type="EMBL" id="KAL0489195.1"/>
    </source>
</evidence>
<dbReference type="Pfam" id="PF14497">
    <property type="entry name" value="GST_C_3"/>
    <property type="match status" value="1"/>
</dbReference>
<dbReference type="SFLD" id="SFLDG00358">
    <property type="entry name" value="Main_(cytGST)"/>
    <property type="match status" value="1"/>
</dbReference>
<dbReference type="GO" id="GO:0005739">
    <property type="term" value="C:mitochondrion"/>
    <property type="evidence" value="ECO:0007669"/>
    <property type="project" value="TreeGrafter"/>
</dbReference>
<comment type="similarity">
    <text evidence="1">Belongs to the GST superfamily. Zeta family.</text>
</comment>
<dbReference type="InterPro" id="IPR040079">
    <property type="entry name" value="Glutathione_S-Trfase"/>
</dbReference>
<comment type="caution">
    <text evidence="4">The sequence shown here is derived from an EMBL/GenBank/DDBJ whole genome shotgun (WGS) entry which is preliminary data.</text>
</comment>
<feature type="domain" description="GST N-terminal" evidence="2">
    <location>
        <begin position="6"/>
        <end position="87"/>
    </location>
</feature>
<dbReference type="PANTHER" id="PTHR42673">
    <property type="entry name" value="MALEYLACETOACETATE ISOMERASE"/>
    <property type="match status" value="1"/>
</dbReference>
<dbReference type="GO" id="GO:0016034">
    <property type="term" value="F:maleylacetoacetate isomerase activity"/>
    <property type="evidence" value="ECO:0007669"/>
    <property type="project" value="TreeGrafter"/>
</dbReference>
<dbReference type="Proteomes" id="UP001431209">
    <property type="component" value="Unassembled WGS sequence"/>
</dbReference>
<sequence>MSDLAERPVLYSYWRSSASWRVRIAMNLKKIQFEYKAVNLLKGEQKSEEHTKLNPSSAIPVLVIDGNVLCQSISILEYLEETRSEGNHLLPKDPYQRSVVRNIVQMIASDTSPIQNLRVLNKVSNDFGEQHKLKWAKDVIEAGLKPVEQVLRTSSSSGQYCVGDQVSLADLCLVPQVYNAKRFNVDMEQFPKIKEINDNLMKIKEFIEAHPDNQPDAVSQ</sequence>
<dbReference type="Gene3D" id="1.20.1050.10">
    <property type="match status" value="1"/>
</dbReference>
<dbReference type="InterPro" id="IPR010987">
    <property type="entry name" value="Glutathione-S-Trfase_C-like"/>
</dbReference>
<evidence type="ECO:0000256" key="1">
    <source>
        <dbReference type="ARBA" id="ARBA00010007"/>
    </source>
</evidence>
<dbReference type="InterPro" id="IPR004046">
    <property type="entry name" value="GST_C"/>
</dbReference>
<dbReference type="Gene3D" id="3.40.30.10">
    <property type="entry name" value="Glutaredoxin"/>
    <property type="match status" value="1"/>
</dbReference>
<dbReference type="InterPro" id="IPR036249">
    <property type="entry name" value="Thioredoxin-like_sf"/>
</dbReference>
<keyword evidence="5" id="KW-1185">Reference proteome</keyword>
<evidence type="ECO:0000259" key="2">
    <source>
        <dbReference type="PROSITE" id="PS50404"/>
    </source>
</evidence>
<dbReference type="PROSITE" id="PS50404">
    <property type="entry name" value="GST_NTER"/>
    <property type="match status" value="1"/>
</dbReference>
<dbReference type="GO" id="GO:0004364">
    <property type="term" value="F:glutathione transferase activity"/>
    <property type="evidence" value="ECO:0007669"/>
    <property type="project" value="TreeGrafter"/>
</dbReference>
<dbReference type="SUPFAM" id="SSF52833">
    <property type="entry name" value="Thioredoxin-like"/>
    <property type="match status" value="1"/>
</dbReference>
<keyword evidence="4" id="KW-0413">Isomerase</keyword>
<dbReference type="InterPro" id="IPR036282">
    <property type="entry name" value="Glutathione-S-Trfase_C_sf"/>
</dbReference>
<dbReference type="SUPFAM" id="SSF47616">
    <property type="entry name" value="GST C-terminal domain-like"/>
    <property type="match status" value="1"/>
</dbReference>
<dbReference type="SFLD" id="SFLDS00019">
    <property type="entry name" value="Glutathione_Transferase_(cytos"/>
    <property type="match status" value="1"/>
</dbReference>
<dbReference type="PROSITE" id="PS50405">
    <property type="entry name" value="GST_CTER"/>
    <property type="match status" value="1"/>
</dbReference>
<evidence type="ECO:0000259" key="3">
    <source>
        <dbReference type="PROSITE" id="PS50405"/>
    </source>
</evidence>
<evidence type="ECO:0000313" key="5">
    <source>
        <dbReference type="Proteomes" id="UP001431209"/>
    </source>
</evidence>
<dbReference type="Pfam" id="PF02798">
    <property type="entry name" value="GST_N"/>
    <property type="match status" value="1"/>
</dbReference>
<dbReference type="CDD" id="cd03042">
    <property type="entry name" value="GST_N_Zeta"/>
    <property type="match status" value="1"/>
</dbReference>
<organism evidence="4 5">
    <name type="scientific">Acrasis kona</name>
    <dbReference type="NCBI Taxonomy" id="1008807"/>
    <lineage>
        <taxon>Eukaryota</taxon>
        <taxon>Discoba</taxon>
        <taxon>Heterolobosea</taxon>
        <taxon>Tetramitia</taxon>
        <taxon>Eutetramitia</taxon>
        <taxon>Acrasidae</taxon>
        <taxon>Acrasis</taxon>
    </lineage>
</organism>
<proteinExistence type="inferred from homology"/>
<dbReference type="FunFam" id="1.20.1050.10:FF:000010">
    <property type="entry name" value="Maleylacetoacetate isomerase isoform 1"/>
    <property type="match status" value="1"/>
</dbReference>
<dbReference type="CDD" id="cd03191">
    <property type="entry name" value="GST_C_Zeta"/>
    <property type="match status" value="1"/>
</dbReference>
<dbReference type="GO" id="GO:0006559">
    <property type="term" value="P:L-phenylalanine catabolic process"/>
    <property type="evidence" value="ECO:0007669"/>
    <property type="project" value="TreeGrafter"/>
</dbReference>
<name>A0AAW2ZK66_9EUKA</name>